<feature type="transmembrane region" description="Helical" evidence="1">
    <location>
        <begin position="89"/>
        <end position="108"/>
    </location>
</feature>
<sequence length="416" mass="46783">MNGLSVNKKSETNIKLPLSFIFFGLIAFVVSQFIFFINSDALTNGVFRLPEILMGAHFLLLGWIVMVIMGAMYQLVPVVFLTPIWSEKLGVVQLIITTVGIISFSLLLGFNISIAVYGAVILIIGILLFLWQMIMTLKGQENKNILTLFVMAALVCFLITISAGLALSWTIGFGSSINYTAILHSHILLGVAGWFTLLIFGFSYKLVPMFSLSHGFKMKGSKWAFFSYILGLVVLIVSFWLELPALATVGWFLLWIGFTCFCLDIIEIIKKRLKRKLDRPFIFSLIAIGYGWLIHTLVVIFRIIGIHQDGIWGWMIFLYIICWIMFSILGYLYKIVPFLWWTYKYSAQVGKGNVPLLKDMVNEKVGVILFSLFSIGTFGLAFSGIMQVSIAVQLFQGLMLLTSIGYLVSIVDVVKK</sequence>
<accession>A0ABT7L3Z5</accession>
<feature type="transmembrane region" description="Helical" evidence="1">
    <location>
        <begin position="181"/>
        <end position="202"/>
    </location>
</feature>
<reference evidence="2 3" key="1">
    <citation type="submission" date="2023-06" db="EMBL/GenBank/DDBJ databases">
        <title>Aquibacillus rhizosphaerae LR5S19.</title>
        <authorList>
            <person name="Sun J.-Q."/>
        </authorList>
    </citation>
    <scope>NUCLEOTIDE SEQUENCE [LARGE SCALE GENOMIC DNA]</scope>
    <source>
        <strain evidence="2 3">LR5S19</strain>
    </source>
</reference>
<dbReference type="SUPFAM" id="SSF81442">
    <property type="entry name" value="Cytochrome c oxidase subunit I-like"/>
    <property type="match status" value="1"/>
</dbReference>
<keyword evidence="1" id="KW-0812">Transmembrane</keyword>
<feature type="transmembrane region" description="Helical" evidence="1">
    <location>
        <begin position="365"/>
        <end position="388"/>
    </location>
</feature>
<organism evidence="2 3">
    <name type="scientific">Aquibacillus rhizosphaerae</name>
    <dbReference type="NCBI Taxonomy" id="3051431"/>
    <lineage>
        <taxon>Bacteria</taxon>
        <taxon>Bacillati</taxon>
        <taxon>Bacillota</taxon>
        <taxon>Bacilli</taxon>
        <taxon>Bacillales</taxon>
        <taxon>Bacillaceae</taxon>
        <taxon>Aquibacillus</taxon>
    </lineage>
</organism>
<feature type="transmembrane region" description="Helical" evidence="1">
    <location>
        <begin position="281"/>
        <end position="305"/>
    </location>
</feature>
<feature type="transmembrane region" description="Helical" evidence="1">
    <location>
        <begin position="223"/>
        <end position="243"/>
    </location>
</feature>
<feature type="transmembrane region" description="Helical" evidence="1">
    <location>
        <begin position="20"/>
        <end position="38"/>
    </location>
</feature>
<feature type="transmembrane region" description="Helical" evidence="1">
    <location>
        <begin position="58"/>
        <end position="82"/>
    </location>
</feature>
<evidence type="ECO:0000313" key="3">
    <source>
        <dbReference type="Proteomes" id="UP001235343"/>
    </source>
</evidence>
<feature type="transmembrane region" description="Helical" evidence="1">
    <location>
        <begin position="311"/>
        <end position="333"/>
    </location>
</feature>
<feature type="transmembrane region" description="Helical" evidence="1">
    <location>
        <begin position="114"/>
        <end position="134"/>
    </location>
</feature>
<dbReference type="EMBL" id="JASTZU010000031">
    <property type="protein sequence ID" value="MDL4840587.1"/>
    <property type="molecule type" value="Genomic_DNA"/>
</dbReference>
<evidence type="ECO:0008006" key="4">
    <source>
        <dbReference type="Google" id="ProtNLM"/>
    </source>
</evidence>
<keyword evidence="1" id="KW-1133">Transmembrane helix</keyword>
<dbReference type="RefSeq" id="WP_285931668.1">
    <property type="nucleotide sequence ID" value="NZ_JASTZU010000031.1"/>
</dbReference>
<evidence type="ECO:0000313" key="2">
    <source>
        <dbReference type="EMBL" id="MDL4840587.1"/>
    </source>
</evidence>
<keyword evidence="3" id="KW-1185">Reference proteome</keyword>
<evidence type="ECO:0000256" key="1">
    <source>
        <dbReference type="SAM" id="Phobius"/>
    </source>
</evidence>
<gene>
    <name evidence="2" type="ORF">QQS35_09025</name>
</gene>
<name>A0ABT7L3Z5_9BACI</name>
<dbReference type="InterPro" id="IPR036927">
    <property type="entry name" value="Cyt_c_oxase-like_su1_sf"/>
</dbReference>
<feature type="transmembrane region" description="Helical" evidence="1">
    <location>
        <begin position="394"/>
        <end position="414"/>
    </location>
</feature>
<dbReference type="Proteomes" id="UP001235343">
    <property type="component" value="Unassembled WGS sequence"/>
</dbReference>
<dbReference type="Gene3D" id="1.20.210.10">
    <property type="entry name" value="Cytochrome c oxidase-like, subunit I domain"/>
    <property type="match status" value="2"/>
</dbReference>
<feature type="transmembrane region" description="Helical" evidence="1">
    <location>
        <begin position="249"/>
        <end position="269"/>
    </location>
</feature>
<protein>
    <recommendedName>
        <fullName evidence="4">Cytochrome C oxidase subunit I</fullName>
    </recommendedName>
</protein>
<feature type="transmembrane region" description="Helical" evidence="1">
    <location>
        <begin position="146"/>
        <end position="169"/>
    </location>
</feature>
<comment type="caution">
    <text evidence="2">The sequence shown here is derived from an EMBL/GenBank/DDBJ whole genome shotgun (WGS) entry which is preliminary data.</text>
</comment>
<proteinExistence type="predicted"/>
<keyword evidence="1" id="KW-0472">Membrane</keyword>